<comment type="cofactor">
    <cofactor evidence="1 6 7">
        <name>pyridoxal 5'-phosphate</name>
        <dbReference type="ChEBI" id="CHEBI:597326"/>
    </cofactor>
</comment>
<dbReference type="InterPro" id="IPR015424">
    <property type="entry name" value="PyrdxlP-dep_Trfase"/>
</dbReference>
<dbReference type="InterPro" id="IPR010977">
    <property type="entry name" value="Aromatic_deC"/>
</dbReference>
<keyword evidence="4 6" id="KW-0663">Pyridoxal phosphate</keyword>
<dbReference type="Gene3D" id="3.90.1150.10">
    <property type="entry name" value="Aspartate Aminotransferase, domain 1"/>
    <property type="match status" value="1"/>
</dbReference>
<dbReference type="GO" id="GO:0030170">
    <property type="term" value="F:pyridoxal phosphate binding"/>
    <property type="evidence" value="ECO:0007669"/>
    <property type="project" value="InterPro"/>
</dbReference>
<dbReference type="InterPro" id="IPR002129">
    <property type="entry name" value="PyrdxlP-dep_de-COase"/>
</dbReference>
<dbReference type="Gene3D" id="1.20.1340.10">
    <property type="entry name" value="dopa decarboxylase, N-terminal domain"/>
    <property type="match status" value="1"/>
</dbReference>
<dbReference type="GO" id="GO:0019752">
    <property type="term" value="P:carboxylic acid metabolic process"/>
    <property type="evidence" value="ECO:0007669"/>
    <property type="project" value="InterPro"/>
</dbReference>
<dbReference type="Proteomes" id="UP000054845">
    <property type="component" value="Unassembled WGS sequence"/>
</dbReference>
<evidence type="ECO:0000256" key="4">
    <source>
        <dbReference type="ARBA" id="ARBA00022898"/>
    </source>
</evidence>
<organism evidence="8 9">
    <name type="scientific">Ceraceosorus bombacis</name>
    <dbReference type="NCBI Taxonomy" id="401625"/>
    <lineage>
        <taxon>Eukaryota</taxon>
        <taxon>Fungi</taxon>
        <taxon>Dikarya</taxon>
        <taxon>Basidiomycota</taxon>
        <taxon>Ustilaginomycotina</taxon>
        <taxon>Exobasidiomycetes</taxon>
        <taxon>Ceraceosorales</taxon>
        <taxon>Ceraceosoraceae</taxon>
        <taxon>Ceraceosorus</taxon>
    </lineage>
</organism>
<dbReference type="PROSITE" id="PS00392">
    <property type="entry name" value="DDC_GAD_HDC_YDC"/>
    <property type="match status" value="1"/>
</dbReference>
<dbReference type="Pfam" id="PF00282">
    <property type="entry name" value="Pyridoxal_deC"/>
    <property type="match status" value="1"/>
</dbReference>
<comment type="similarity">
    <text evidence="2 7">Belongs to the group II decarboxylase family.</text>
</comment>
<dbReference type="InterPro" id="IPR021115">
    <property type="entry name" value="Pyridoxal-P_BS"/>
</dbReference>
<dbReference type="AlphaFoldDB" id="A0A0P1BLQ5"/>
<evidence type="ECO:0000256" key="1">
    <source>
        <dbReference type="ARBA" id="ARBA00001933"/>
    </source>
</evidence>
<accession>A0A0P1BLQ5</accession>
<evidence type="ECO:0000256" key="2">
    <source>
        <dbReference type="ARBA" id="ARBA00009533"/>
    </source>
</evidence>
<dbReference type="GO" id="GO:0016831">
    <property type="term" value="F:carboxy-lyase activity"/>
    <property type="evidence" value="ECO:0007669"/>
    <property type="project" value="UniProtKB-KW"/>
</dbReference>
<name>A0A0P1BLQ5_9BASI</name>
<dbReference type="PRINTS" id="PR00800">
    <property type="entry name" value="YHDCRBOXLASE"/>
</dbReference>
<dbReference type="EMBL" id="CCYA01000265">
    <property type="protein sequence ID" value="CEH17603.1"/>
    <property type="molecule type" value="Genomic_DNA"/>
</dbReference>
<sequence length="536" mass="58376">MDVESFRRAAHAAVDEICDHYLSMRDKPVTAQVKPGFLTDALPDTAPSSGQDWSSINEDFHSLVMPGMTQWQHPKFMAYYPANVSFEGILGDMWAAALTNPGFNWICSPSVTELELKMVDWMAEAFHLDPAFKQRGGPQSKGGGLIFGSASEATLTVAIAARDRALRHLTAVSGQIEPSREWAAEATGKLVMYGSTETHSVGSKAAQILGLRFRALPVTLQNRLALRGDTLAAALKDDVRAGLVPFMVCATIGTTSSSAVDALDEIASAAMMPAKVAGANVGIHDLLDGSTNGVKGDGTDEGARRESLPPIWLHVDAAYAGPALCLPEIQTKYQKELSALNAKFDSISLNMHKWGLVNFDCSPLWVKDRAQLAASLTVTPEYLKTTAAANDPSVLDLRNYQISLGRRFRSLKVWFVLRSHGIEGLRQHLRDDIVLAERFKRLIEDEGDPWQLVEFNFALLVVRLKPASSDADADSRTRALWAALEKHNHELLLTQTSIPGAGFCIRIALGCPRTQERDVDDAFAVLKLAATEAKLA</sequence>
<keyword evidence="9" id="KW-1185">Reference proteome</keyword>
<dbReference type="PANTHER" id="PTHR11999">
    <property type="entry name" value="GROUP II PYRIDOXAL-5-PHOSPHATE DECARBOXYLASE"/>
    <property type="match status" value="1"/>
</dbReference>
<evidence type="ECO:0000256" key="3">
    <source>
        <dbReference type="ARBA" id="ARBA00022793"/>
    </source>
</evidence>
<dbReference type="GO" id="GO:0006520">
    <property type="term" value="P:amino acid metabolic process"/>
    <property type="evidence" value="ECO:0007669"/>
    <property type="project" value="InterPro"/>
</dbReference>
<dbReference type="OrthoDB" id="639767at2759"/>
<dbReference type="InterPro" id="IPR015422">
    <property type="entry name" value="PyrdxlP-dep_Trfase_small"/>
</dbReference>
<reference evidence="8 9" key="1">
    <citation type="submission" date="2014-09" db="EMBL/GenBank/DDBJ databases">
        <authorList>
            <person name="Magalhaes I.L.F."/>
            <person name="Oliveira U."/>
            <person name="Santos F.R."/>
            <person name="Vidigal T.H.D.A."/>
            <person name="Brescovit A.D."/>
            <person name="Santos A.J."/>
        </authorList>
    </citation>
    <scope>NUCLEOTIDE SEQUENCE [LARGE SCALE GENOMIC DNA]</scope>
</reference>
<keyword evidence="5 7" id="KW-0456">Lyase</keyword>
<dbReference type="STRING" id="401625.A0A0P1BLQ5"/>
<dbReference type="InterPro" id="IPR015421">
    <property type="entry name" value="PyrdxlP-dep_Trfase_major"/>
</dbReference>
<evidence type="ECO:0000313" key="9">
    <source>
        <dbReference type="Proteomes" id="UP000054845"/>
    </source>
</evidence>
<keyword evidence="3" id="KW-0210">Decarboxylase</keyword>
<dbReference type="GO" id="GO:0005737">
    <property type="term" value="C:cytoplasm"/>
    <property type="evidence" value="ECO:0007669"/>
    <property type="project" value="TreeGrafter"/>
</dbReference>
<proteinExistence type="inferred from homology"/>
<dbReference type="PANTHER" id="PTHR11999:SF70">
    <property type="entry name" value="MIP05841P"/>
    <property type="match status" value="1"/>
</dbReference>
<evidence type="ECO:0000256" key="7">
    <source>
        <dbReference type="RuleBase" id="RU000382"/>
    </source>
</evidence>
<evidence type="ECO:0000313" key="8">
    <source>
        <dbReference type="EMBL" id="CEH17603.1"/>
    </source>
</evidence>
<evidence type="ECO:0000256" key="5">
    <source>
        <dbReference type="ARBA" id="ARBA00023239"/>
    </source>
</evidence>
<dbReference type="Gene3D" id="3.40.640.10">
    <property type="entry name" value="Type I PLP-dependent aspartate aminotransferase-like (Major domain)"/>
    <property type="match status" value="1"/>
</dbReference>
<dbReference type="SUPFAM" id="SSF53383">
    <property type="entry name" value="PLP-dependent transferases"/>
    <property type="match status" value="1"/>
</dbReference>
<protein>
    <submittedName>
        <fullName evidence="8">Aromatic-l-amino-acid decarboxylase</fullName>
    </submittedName>
</protein>
<evidence type="ECO:0000256" key="6">
    <source>
        <dbReference type="PIRSR" id="PIRSR602129-50"/>
    </source>
</evidence>
<feature type="modified residue" description="N6-(pyridoxal phosphate)lysine" evidence="6">
    <location>
        <position position="353"/>
    </location>
</feature>